<evidence type="ECO:0000256" key="1">
    <source>
        <dbReference type="SAM" id="SignalP"/>
    </source>
</evidence>
<dbReference type="PROSITE" id="PS50053">
    <property type="entry name" value="UBIQUITIN_2"/>
    <property type="match status" value="1"/>
</dbReference>
<protein>
    <recommendedName>
        <fullName evidence="2">Ubiquitin-like domain-containing protein</fullName>
    </recommendedName>
</protein>
<evidence type="ECO:0000259" key="2">
    <source>
        <dbReference type="PROSITE" id="PS50053"/>
    </source>
</evidence>
<dbReference type="SUPFAM" id="SSF54236">
    <property type="entry name" value="Ubiquitin-like"/>
    <property type="match status" value="1"/>
</dbReference>
<reference evidence="3" key="1">
    <citation type="submission" date="2021-02" db="EMBL/GenBank/DDBJ databases">
        <authorList>
            <person name="Dougan E. K."/>
            <person name="Rhodes N."/>
            <person name="Thang M."/>
            <person name="Chan C."/>
        </authorList>
    </citation>
    <scope>NUCLEOTIDE SEQUENCE</scope>
</reference>
<dbReference type="EMBL" id="CAJNNW010006342">
    <property type="protein sequence ID" value="CAE8648219.1"/>
    <property type="molecule type" value="Genomic_DNA"/>
</dbReference>
<gene>
    <name evidence="4" type="ORF">PGLA2088_LOCUS29953</name>
    <name evidence="3" type="ORF">PGLA2088_LOCUS6377</name>
</gene>
<feature type="signal peptide" evidence="1">
    <location>
        <begin position="1"/>
        <end position="16"/>
    </location>
</feature>
<keyword evidence="1" id="KW-0732">Signal</keyword>
<dbReference type="InterPro" id="IPR000626">
    <property type="entry name" value="Ubiquitin-like_dom"/>
</dbReference>
<dbReference type="Pfam" id="PF00240">
    <property type="entry name" value="ubiquitin"/>
    <property type="match status" value="1"/>
</dbReference>
<organism evidence="3 5">
    <name type="scientific">Polarella glacialis</name>
    <name type="common">Dinoflagellate</name>
    <dbReference type="NCBI Taxonomy" id="89957"/>
    <lineage>
        <taxon>Eukaryota</taxon>
        <taxon>Sar</taxon>
        <taxon>Alveolata</taxon>
        <taxon>Dinophyceae</taxon>
        <taxon>Suessiales</taxon>
        <taxon>Suessiaceae</taxon>
        <taxon>Polarella</taxon>
    </lineage>
</organism>
<evidence type="ECO:0000313" key="3">
    <source>
        <dbReference type="EMBL" id="CAE8648219.1"/>
    </source>
</evidence>
<evidence type="ECO:0000313" key="5">
    <source>
        <dbReference type="Proteomes" id="UP000626109"/>
    </source>
</evidence>
<dbReference type="EMBL" id="CAJNNW010028564">
    <property type="protein sequence ID" value="CAE8696733.1"/>
    <property type="molecule type" value="Genomic_DNA"/>
</dbReference>
<feature type="domain" description="Ubiquitin-like" evidence="2">
    <location>
        <begin position="47"/>
        <end position="103"/>
    </location>
</feature>
<dbReference type="InterPro" id="IPR029071">
    <property type="entry name" value="Ubiquitin-like_domsf"/>
</dbReference>
<dbReference type="Proteomes" id="UP000626109">
    <property type="component" value="Unassembled WGS sequence"/>
</dbReference>
<proteinExistence type="predicted"/>
<dbReference type="Gene3D" id="3.10.20.90">
    <property type="entry name" value="Phosphatidylinositol 3-kinase Catalytic Subunit, Chain A, domain 1"/>
    <property type="match status" value="1"/>
</dbReference>
<feature type="chain" id="PRO_5035682257" description="Ubiquitin-like domain-containing protein" evidence="1">
    <location>
        <begin position="17"/>
        <end position="237"/>
    </location>
</feature>
<sequence>MHLRVLCSMALGTCWARLGPGLAEYSESIWSGLAFQPSAPEHRWLAVRVVAAITGQPLCTVRVDPAWNVLQVKGLIEREAGVPWHEQHLLHDGRPLGDGEVLARSMQLTSVLSAVGAAAISSPGFAGGSSGSSRVAMQARHEVSLVRAVSCSQDTAIVNCNARTPHAGMGAAAAPITPVHPAAAATAILATSAESAISAGGIRVLGDGSFLLKAIAARHAESNPPQQVGERLRRMRG</sequence>
<dbReference type="CDD" id="cd17039">
    <property type="entry name" value="Ubl_ubiquitin_like"/>
    <property type="match status" value="1"/>
</dbReference>
<accession>A0A813ICN4</accession>
<dbReference type="AlphaFoldDB" id="A0A813ICN4"/>
<comment type="caution">
    <text evidence="3">The sequence shown here is derived from an EMBL/GenBank/DDBJ whole genome shotgun (WGS) entry which is preliminary data.</text>
</comment>
<evidence type="ECO:0000313" key="4">
    <source>
        <dbReference type="EMBL" id="CAE8696733.1"/>
    </source>
</evidence>
<name>A0A813ICN4_POLGL</name>